<dbReference type="Proteomes" id="UP001345963">
    <property type="component" value="Unassembled WGS sequence"/>
</dbReference>
<evidence type="ECO:0000313" key="3">
    <source>
        <dbReference type="Proteomes" id="UP001345963"/>
    </source>
</evidence>
<sequence length="190" mass="21077">MFVFFFLLVVKYLFFTGNLYCKTFIKTYYIFAIQIGDMSILIGVGLMSGFSSPNFLLQYFFFPLNTSDPSVVLQKLVSAHSAEKDQLLIFITMKPCSVPLGSQVSPAAHWSADVALFGRVSSTAMTRGHLFDSISTRWRWSGAPARLANPSLRPVSSAQLRLSSGKQVNALIPNGGSIQRQPSHAWSWRG</sequence>
<keyword evidence="1" id="KW-0812">Transmembrane</keyword>
<evidence type="ECO:0000313" key="2">
    <source>
        <dbReference type="EMBL" id="MED6242000.1"/>
    </source>
</evidence>
<dbReference type="EMBL" id="JAHUTI010030403">
    <property type="protein sequence ID" value="MED6242000.1"/>
    <property type="molecule type" value="Genomic_DNA"/>
</dbReference>
<organism evidence="2 3">
    <name type="scientific">Ataeniobius toweri</name>
    <dbReference type="NCBI Taxonomy" id="208326"/>
    <lineage>
        <taxon>Eukaryota</taxon>
        <taxon>Metazoa</taxon>
        <taxon>Chordata</taxon>
        <taxon>Craniata</taxon>
        <taxon>Vertebrata</taxon>
        <taxon>Euteleostomi</taxon>
        <taxon>Actinopterygii</taxon>
        <taxon>Neopterygii</taxon>
        <taxon>Teleostei</taxon>
        <taxon>Neoteleostei</taxon>
        <taxon>Acanthomorphata</taxon>
        <taxon>Ovalentaria</taxon>
        <taxon>Atherinomorphae</taxon>
        <taxon>Cyprinodontiformes</taxon>
        <taxon>Goodeidae</taxon>
        <taxon>Ataeniobius</taxon>
    </lineage>
</organism>
<comment type="caution">
    <text evidence="2">The sequence shown here is derived from an EMBL/GenBank/DDBJ whole genome shotgun (WGS) entry which is preliminary data.</text>
</comment>
<proteinExistence type="predicted"/>
<evidence type="ECO:0000256" key="1">
    <source>
        <dbReference type="SAM" id="Phobius"/>
    </source>
</evidence>
<protein>
    <submittedName>
        <fullName evidence="2">Uncharacterized protein</fullName>
    </submittedName>
</protein>
<name>A0ABU7AVV2_9TELE</name>
<keyword evidence="3" id="KW-1185">Reference proteome</keyword>
<gene>
    <name evidence="2" type="ORF">ATANTOWER_031684</name>
</gene>
<feature type="transmembrane region" description="Helical" evidence="1">
    <location>
        <begin position="31"/>
        <end position="50"/>
    </location>
</feature>
<keyword evidence="1" id="KW-0472">Membrane</keyword>
<reference evidence="2 3" key="1">
    <citation type="submission" date="2021-07" db="EMBL/GenBank/DDBJ databases">
        <authorList>
            <person name="Palmer J.M."/>
        </authorList>
    </citation>
    <scope>NUCLEOTIDE SEQUENCE [LARGE SCALE GENOMIC DNA]</scope>
    <source>
        <strain evidence="2 3">AT_MEX2019</strain>
        <tissue evidence="2">Muscle</tissue>
    </source>
</reference>
<accession>A0ABU7AVV2</accession>
<keyword evidence="1" id="KW-1133">Transmembrane helix</keyword>